<comment type="caution">
    <text evidence="9">The sequence shown here is derived from an EMBL/GenBank/DDBJ whole genome shotgun (WGS) entry which is preliminary data.</text>
</comment>
<proteinExistence type="inferred from homology"/>
<evidence type="ECO:0000256" key="2">
    <source>
        <dbReference type="ARBA" id="ARBA00009773"/>
    </source>
</evidence>
<feature type="transmembrane region" description="Helical" evidence="8">
    <location>
        <begin position="12"/>
        <end position="29"/>
    </location>
</feature>
<evidence type="ECO:0000256" key="3">
    <source>
        <dbReference type="ARBA" id="ARBA00022448"/>
    </source>
</evidence>
<evidence type="ECO:0000256" key="7">
    <source>
        <dbReference type="ARBA" id="ARBA00023136"/>
    </source>
</evidence>
<evidence type="ECO:0000256" key="6">
    <source>
        <dbReference type="ARBA" id="ARBA00022989"/>
    </source>
</evidence>
<feature type="transmembrane region" description="Helical" evidence="8">
    <location>
        <begin position="256"/>
        <end position="274"/>
    </location>
</feature>
<keyword evidence="4" id="KW-1003">Cell membrane</keyword>
<keyword evidence="6 8" id="KW-1133">Transmembrane helix</keyword>
<dbReference type="AlphaFoldDB" id="A0A0F9V9E2"/>
<evidence type="ECO:0000256" key="5">
    <source>
        <dbReference type="ARBA" id="ARBA00022692"/>
    </source>
</evidence>
<evidence type="ECO:0008006" key="10">
    <source>
        <dbReference type="Google" id="ProtNLM"/>
    </source>
</evidence>
<comment type="subcellular location">
    <subcellularLocation>
        <location evidence="1">Cell membrane</location>
        <topology evidence="1">Multi-pass membrane protein</topology>
    </subcellularLocation>
</comment>
<keyword evidence="3" id="KW-0813">Transport</keyword>
<dbReference type="PANTHER" id="PTHR21716">
    <property type="entry name" value="TRANSMEMBRANE PROTEIN"/>
    <property type="match status" value="1"/>
</dbReference>
<keyword evidence="7 8" id="KW-0472">Membrane</keyword>
<feature type="transmembrane region" description="Helical" evidence="8">
    <location>
        <begin position="217"/>
        <end position="244"/>
    </location>
</feature>
<feature type="transmembrane region" description="Helical" evidence="8">
    <location>
        <begin position="189"/>
        <end position="211"/>
    </location>
</feature>
<reference evidence="9" key="1">
    <citation type="journal article" date="2015" name="Nature">
        <title>Complex archaea that bridge the gap between prokaryotes and eukaryotes.</title>
        <authorList>
            <person name="Spang A."/>
            <person name="Saw J.H."/>
            <person name="Jorgensen S.L."/>
            <person name="Zaremba-Niedzwiedzka K."/>
            <person name="Martijn J."/>
            <person name="Lind A.E."/>
            <person name="van Eijk R."/>
            <person name="Schleper C."/>
            <person name="Guy L."/>
            <person name="Ettema T.J."/>
        </authorList>
    </citation>
    <scope>NUCLEOTIDE SEQUENCE</scope>
</reference>
<feature type="transmembrane region" description="Helical" evidence="8">
    <location>
        <begin position="294"/>
        <end position="320"/>
    </location>
</feature>
<keyword evidence="5 8" id="KW-0812">Transmembrane</keyword>
<accession>A0A0F9V9E2</accession>
<protein>
    <recommendedName>
        <fullName evidence="10">AI-2E family transporter</fullName>
    </recommendedName>
</protein>
<name>A0A0F9V9E2_9ZZZZ</name>
<dbReference type="PANTHER" id="PTHR21716:SF53">
    <property type="entry name" value="PERMEASE PERM-RELATED"/>
    <property type="match status" value="1"/>
</dbReference>
<evidence type="ECO:0000256" key="8">
    <source>
        <dbReference type="SAM" id="Phobius"/>
    </source>
</evidence>
<dbReference type="InterPro" id="IPR002549">
    <property type="entry name" value="AI-2E-like"/>
</dbReference>
<dbReference type="GO" id="GO:0005886">
    <property type="term" value="C:plasma membrane"/>
    <property type="evidence" value="ECO:0007669"/>
    <property type="project" value="UniProtKB-SubCell"/>
</dbReference>
<dbReference type="EMBL" id="LAZR01000039">
    <property type="protein sequence ID" value="KKO00625.1"/>
    <property type="molecule type" value="Genomic_DNA"/>
</dbReference>
<organism evidence="9">
    <name type="scientific">marine sediment metagenome</name>
    <dbReference type="NCBI Taxonomy" id="412755"/>
    <lineage>
        <taxon>unclassified sequences</taxon>
        <taxon>metagenomes</taxon>
        <taxon>ecological metagenomes</taxon>
    </lineage>
</organism>
<dbReference type="GO" id="GO:0055085">
    <property type="term" value="P:transmembrane transport"/>
    <property type="evidence" value="ECO:0007669"/>
    <property type="project" value="TreeGrafter"/>
</dbReference>
<gene>
    <name evidence="9" type="ORF">LCGC14_0123980</name>
</gene>
<evidence type="ECO:0000313" key="9">
    <source>
        <dbReference type="EMBL" id="KKO00625.1"/>
    </source>
</evidence>
<feature type="transmembrane region" description="Helical" evidence="8">
    <location>
        <begin position="66"/>
        <end position="88"/>
    </location>
</feature>
<sequence length="338" mass="36846">METAESNSRAQTTCLIILATIAAAVAVRWLRPALIPFVLAVFLMIGLTPLARMLTRRLRLPRIPAVMITFVIAFLVLVVLGVTISGSLSGLADNADTYTDRMQELLNRIADALPLERMAIDREQILKPFSQISGKAIGGLIVTIGSALADLVSNGVMVLIFLGFLMFSRPRQATASGHWEEIESNVRRYIVTKVLISAVTGILTGLILWILKVDLAVLFGLLAFLLNFIPTIGSIVGVILPLPILLISPDITTSKVVLALVLLGSVQFVIGNIIEPKLMGKRFDLHPVVILLSLMFWGMLWGVIGMFLAVPVTAVIKIILEKHERARPITELLSGRMS</sequence>
<dbReference type="Pfam" id="PF01594">
    <property type="entry name" value="AI-2E_transport"/>
    <property type="match status" value="1"/>
</dbReference>
<comment type="similarity">
    <text evidence="2">Belongs to the autoinducer-2 exporter (AI-2E) (TC 2.A.86) family.</text>
</comment>
<evidence type="ECO:0000256" key="4">
    <source>
        <dbReference type="ARBA" id="ARBA00022475"/>
    </source>
</evidence>
<feature type="transmembrane region" description="Helical" evidence="8">
    <location>
        <begin position="35"/>
        <end position="54"/>
    </location>
</feature>
<evidence type="ECO:0000256" key="1">
    <source>
        <dbReference type="ARBA" id="ARBA00004651"/>
    </source>
</evidence>
<feature type="transmembrane region" description="Helical" evidence="8">
    <location>
        <begin position="136"/>
        <end position="168"/>
    </location>
</feature>